<organism evidence="1 2">
    <name type="scientific">Tranquillimonas alkanivorans</name>
    <dbReference type="NCBI Taxonomy" id="441119"/>
    <lineage>
        <taxon>Bacteria</taxon>
        <taxon>Pseudomonadati</taxon>
        <taxon>Pseudomonadota</taxon>
        <taxon>Alphaproteobacteria</taxon>
        <taxon>Rhodobacterales</taxon>
        <taxon>Roseobacteraceae</taxon>
        <taxon>Tranquillimonas</taxon>
    </lineage>
</organism>
<protein>
    <submittedName>
        <fullName evidence="1">Uncharacterized protein</fullName>
    </submittedName>
</protein>
<dbReference type="STRING" id="441119.SAMN04488047_12616"/>
<gene>
    <name evidence="1" type="ORF">SAMN04488047_12616</name>
</gene>
<dbReference type="OrthoDB" id="9931711at2"/>
<proteinExistence type="predicted"/>
<accession>A0A1I5V208</accession>
<dbReference type="EMBL" id="FOXA01000026">
    <property type="protein sequence ID" value="SFQ01337.1"/>
    <property type="molecule type" value="Genomic_DNA"/>
</dbReference>
<evidence type="ECO:0000313" key="2">
    <source>
        <dbReference type="Proteomes" id="UP000199356"/>
    </source>
</evidence>
<name>A0A1I5V208_9RHOB</name>
<dbReference type="Proteomes" id="UP000199356">
    <property type="component" value="Unassembled WGS sequence"/>
</dbReference>
<keyword evidence="2" id="KW-1185">Reference proteome</keyword>
<dbReference type="AlphaFoldDB" id="A0A1I5V208"/>
<dbReference type="RefSeq" id="WP_093424967.1">
    <property type="nucleotide sequence ID" value="NZ_FOXA01000026.1"/>
</dbReference>
<sequence>MKLSEETTIAAGEFLVIGRRDDSGDILRDKLGPEDFKSSRLRLSDLCKKVLLVIARRDPLLYDFVAVVQNHKHGGDTRGRVVLDHAQLRAFVNAHYRTAR</sequence>
<evidence type="ECO:0000313" key="1">
    <source>
        <dbReference type="EMBL" id="SFQ01337.1"/>
    </source>
</evidence>
<reference evidence="1 2" key="1">
    <citation type="submission" date="2016-10" db="EMBL/GenBank/DDBJ databases">
        <authorList>
            <person name="de Groot N.N."/>
        </authorList>
    </citation>
    <scope>NUCLEOTIDE SEQUENCE [LARGE SCALE GENOMIC DNA]</scope>
    <source>
        <strain evidence="1 2">DSM 19547</strain>
    </source>
</reference>